<dbReference type="Gene3D" id="3.90.180.10">
    <property type="entry name" value="Medium-chain alcohol dehydrogenases, catalytic domain"/>
    <property type="match status" value="2"/>
</dbReference>
<dbReference type="InterPro" id="IPR011032">
    <property type="entry name" value="GroES-like_sf"/>
</dbReference>
<name>A0A0G0MK27_9BACT</name>
<feature type="domain" description="Alcohol dehydrogenase-like C-terminal" evidence="2">
    <location>
        <begin position="146"/>
        <end position="263"/>
    </location>
</feature>
<accession>A0A0G0MK27</accession>
<evidence type="ECO:0000259" key="3">
    <source>
        <dbReference type="Pfam" id="PF08240"/>
    </source>
</evidence>
<protein>
    <recommendedName>
        <fullName evidence="6">Zinc-binding alcohol dehydrogenase</fullName>
    </recommendedName>
</protein>
<dbReference type="Pfam" id="PF08240">
    <property type="entry name" value="ADH_N"/>
    <property type="match status" value="1"/>
</dbReference>
<evidence type="ECO:0000256" key="1">
    <source>
        <dbReference type="ARBA" id="ARBA00023002"/>
    </source>
</evidence>
<evidence type="ECO:0008006" key="6">
    <source>
        <dbReference type="Google" id="ProtNLM"/>
    </source>
</evidence>
<dbReference type="Pfam" id="PF00107">
    <property type="entry name" value="ADH_zinc_N"/>
    <property type="match status" value="1"/>
</dbReference>
<dbReference type="PANTHER" id="PTHR43401:SF2">
    <property type="entry name" value="L-THREONINE 3-DEHYDROGENASE"/>
    <property type="match status" value="1"/>
</dbReference>
<feature type="domain" description="Alcohol dehydrogenase-like N-terminal" evidence="3">
    <location>
        <begin position="26"/>
        <end position="87"/>
    </location>
</feature>
<organism evidence="4 5">
    <name type="scientific">Candidatus Uhrbacteria bacterium GW2011_GWF2_39_13</name>
    <dbReference type="NCBI Taxonomy" id="1618995"/>
    <lineage>
        <taxon>Bacteria</taxon>
        <taxon>Candidatus Uhriibacteriota</taxon>
    </lineage>
</organism>
<dbReference type="InterPro" id="IPR050129">
    <property type="entry name" value="Zn_alcohol_dh"/>
</dbReference>
<sequence length="328" mass="36289">MNGYRVVFPEKGKVDIEKFKIPELKENEILVKTVNTLISSGTEIAILRGAPNTKKQFPVFPGYLNAGEIIKKGKNVKSLKIGDRVVSYGIHASHVIVPVESSFNIPQNLSSEDAVFSLLASISLQGIRKSNIELGSKIAIIGQGLIGLLATRFARMNGAFPVIAVDISDLRLKTALSSGADYSINVSKDNLQEKIRTLISDKYADIVIVAVETSSAILEASKIVKDMGKIILLGSPRDEESKINFYSDIHYRGISIIGAHARNTLPHNSFHGCWTRQDDINLIIKLLCNKKLIVKDLISHRFDYSDIIKVYNALTLNQEKYLGVIVKW</sequence>
<dbReference type="CDD" id="cd08255">
    <property type="entry name" value="2-desacetyl-2-hydroxyethyl_bacteriochlorophyllide_like"/>
    <property type="match status" value="1"/>
</dbReference>
<gene>
    <name evidence="4" type="ORF">UT30_C0008G0011</name>
</gene>
<reference evidence="4 5" key="1">
    <citation type="journal article" date="2015" name="Nature">
        <title>rRNA introns, odd ribosomes, and small enigmatic genomes across a large radiation of phyla.</title>
        <authorList>
            <person name="Brown C.T."/>
            <person name="Hug L.A."/>
            <person name="Thomas B.C."/>
            <person name="Sharon I."/>
            <person name="Castelle C.J."/>
            <person name="Singh A."/>
            <person name="Wilkins M.J."/>
            <person name="Williams K.H."/>
            <person name="Banfield J.F."/>
        </authorList>
    </citation>
    <scope>NUCLEOTIDE SEQUENCE [LARGE SCALE GENOMIC DNA]</scope>
</reference>
<keyword evidence="1" id="KW-0560">Oxidoreductase</keyword>
<evidence type="ECO:0000259" key="2">
    <source>
        <dbReference type="Pfam" id="PF00107"/>
    </source>
</evidence>
<dbReference type="EMBL" id="LBWG01000008">
    <property type="protein sequence ID" value="KKR04389.1"/>
    <property type="molecule type" value="Genomic_DNA"/>
</dbReference>
<dbReference type="AlphaFoldDB" id="A0A0G0MK27"/>
<dbReference type="Gene3D" id="3.40.50.720">
    <property type="entry name" value="NAD(P)-binding Rossmann-like Domain"/>
    <property type="match status" value="1"/>
</dbReference>
<evidence type="ECO:0000313" key="5">
    <source>
        <dbReference type="Proteomes" id="UP000033935"/>
    </source>
</evidence>
<dbReference type="InterPro" id="IPR013154">
    <property type="entry name" value="ADH-like_N"/>
</dbReference>
<evidence type="ECO:0000313" key="4">
    <source>
        <dbReference type="EMBL" id="KKR04389.1"/>
    </source>
</evidence>
<dbReference type="GO" id="GO:0016491">
    <property type="term" value="F:oxidoreductase activity"/>
    <property type="evidence" value="ECO:0007669"/>
    <property type="project" value="UniProtKB-KW"/>
</dbReference>
<dbReference type="SUPFAM" id="SSF50129">
    <property type="entry name" value="GroES-like"/>
    <property type="match status" value="1"/>
</dbReference>
<dbReference type="SUPFAM" id="SSF51735">
    <property type="entry name" value="NAD(P)-binding Rossmann-fold domains"/>
    <property type="match status" value="1"/>
</dbReference>
<comment type="caution">
    <text evidence="4">The sequence shown here is derived from an EMBL/GenBank/DDBJ whole genome shotgun (WGS) entry which is preliminary data.</text>
</comment>
<proteinExistence type="predicted"/>
<dbReference type="Proteomes" id="UP000033935">
    <property type="component" value="Unassembled WGS sequence"/>
</dbReference>
<dbReference type="InterPro" id="IPR036291">
    <property type="entry name" value="NAD(P)-bd_dom_sf"/>
</dbReference>
<dbReference type="InterPro" id="IPR013149">
    <property type="entry name" value="ADH-like_C"/>
</dbReference>
<dbReference type="PANTHER" id="PTHR43401">
    <property type="entry name" value="L-THREONINE 3-DEHYDROGENASE"/>
    <property type="match status" value="1"/>
</dbReference>